<dbReference type="AlphaFoldDB" id="A0AA35UJ00"/>
<reference evidence="1" key="1">
    <citation type="submission" date="2023-03" db="EMBL/GenBank/DDBJ databases">
        <authorList>
            <person name="Pearce D."/>
        </authorList>
    </citation>
    <scope>NUCLEOTIDE SEQUENCE</scope>
    <source>
        <strain evidence="1">Mc</strain>
    </source>
</reference>
<proteinExistence type="predicted"/>
<accession>A0AA35UJ00</accession>
<sequence length="85" mass="9369">MSLRNGLHTASSSSTIAMRTGLACFMVREVCDNSTEATSDLGLTVHSFGEPGATAVRLRIRSNRLFYASFTHSSVIFRRSLSRNR</sequence>
<protein>
    <submittedName>
        <fullName evidence="1">Uncharacterized protein</fullName>
    </submittedName>
</protein>
<gene>
    <name evidence="1" type="ORF">MCNOR_2386</name>
</gene>
<dbReference type="EMBL" id="OX458332">
    <property type="protein sequence ID" value="CAI8845117.1"/>
    <property type="molecule type" value="Genomic_DNA"/>
</dbReference>
<evidence type="ECO:0000313" key="1">
    <source>
        <dbReference type="EMBL" id="CAI8845117.1"/>
    </source>
</evidence>
<dbReference type="Proteomes" id="UP001158598">
    <property type="component" value="Chromosome"/>
</dbReference>
<name>A0AA35UJ00_METCP</name>
<evidence type="ECO:0000313" key="2">
    <source>
        <dbReference type="Proteomes" id="UP001158598"/>
    </source>
</evidence>
<organism evidence="1 2">
    <name type="scientific">Methylococcus capsulatus</name>
    <dbReference type="NCBI Taxonomy" id="414"/>
    <lineage>
        <taxon>Bacteria</taxon>
        <taxon>Pseudomonadati</taxon>
        <taxon>Pseudomonadota</taxon>
        <taxon>Gammaproteobacteria</taxon>
        <taxon>Methylococcales</taxon>
        <taxon>Methylococcaceae</taxon>
        <taxon>Methylococcus</taxon>
    </lineage>
</organism>